<dbReference type="Pfam" id="PF00535">
    <property type="entry name" value="Glycos_transf_2"/>
    <property type="match status" value="1"/>
</dbReference>
<dbReference type="InterPro" id="IPR029044">
    <property type="entry name" value="Nucleotide-diphossugar_trans"/>
</dbReference>
<keyword evidence="3" id="KW-1185">Reference proteome</keyword>
<organism evidence="2 3">
    <name type="scientific">Pontibacter oryzae</name>
    <dbReference type="NCBI Taxonomy" id="2304593"/>
    <lineage>
        <taxon>Bacteria</taxon>
        <taxon>Pseudomonadati</taxon>
        <taxon>Bacteroidota</taxon>
        <taxon>Cytophagia</taxon>
        <taxon>Cytophagales</taxon>
        <taxon>Hymenobacteraceae</taxon>
        <taxon>Pontibacter</taxon>
    </lineage>
</organism>
<evidence type="ECO:0000313" key="2">
    <source>
        <dbReference type="EMBL" id="RIJ41455.1"/>
    </source>
</evidence>
<protein>
    <submittedName>
        <fullName evidence="2">Glycosyltransferase family 2 protein</fullName>
    </submittedName>
</protein>
<keyword evidence="2" id="KW-0808">Transferase</keyword>
<dbReference type="PANTHER" id="PTHR43179:SF10">
    <property type="entry name" value="GLYCOSYL TRANSFERASE"/>
    <property type="match status" value="1"/>
</dbReference>
<dbReference type="SUPFAM" id="SSF53448">
    <property type="entry name" value="Nucleotide-diphospho-sugar transferases"/>
    <property type="match status" value="1"/>
</dbReference>
<sequence length="294" mass="33718">MRESNAPYTKEEKPQLDVIASIVAYCSDDDVINRAIQSFLDTTLQVHLYIIDNSPTSGLHKTLPPDERITYLHRPANLGYGAGHNVAIEKSVRASKYFLVLNPDVYFSPDVLPSLFLHLELNPRIGVAAPQVRYPNGSPQISRRLLPSPFDLIIRRLPIVKQALKAQVAAKQYEEVSVEEVLEVPFLLGCFLFIRSEALANCGGFDPRYFMYMEDLDLCRRISRLYQVVYYGEKYIYHVYERASAKHLSSLFHHIHSFVKYFNKWGWVSDPQRKAINKAAMRKTKTVALHQTTV</sequence>
<gene>
    <name evidence="2" type="ORF">D1627_05280</name>
</gene>
<name>A0A399SIA8_9BACT</name>
<dbReference type="PANTHER" id="PTHR43179">
    <property type="entry name" value="RHAMNOSYLTRANSFERASE WBBL"/>
    <property type="match status" value="1"/>
</dbReference>
<evidence type="ECO:0000313" key="3">
    <source>
        <dbReference type="Proteomes" id="UP000266005"/>
    </source>
</evidence>
<feature type="domain" description="Glycosyltransferase 2-like" evidence="1">
    <location>
        <begin position="26"/>
        <end position="167"/>
    </location>
</feature>
<dbReference type="Gene3D" id="3.90.550.10">
    <property type="entry name" value="Spore Coat Polysaccharide Biosynthesis Protein SpsA, Chain A"/>
    <property type="match status" value="1"/>
</dbReference>
<dbReference type="InterPro" id="IPR001173">
    <property type="entry name" value="Glyco_trans_2-like"/>
</dbReference>
<dbReference type="GO" id="GO:0016740">
    <property type="term" value="F:transferase activity"/>
    <property type="evidence" value="ECO:0007669"/>
    <property type="project" value="UniProtKB-KW"/>
</dbReference>
<dbReference type="OrthoDB" id="9771846at2"/>
<comment type="caution">
    <text evidence="2">The sequence shown here is derived from an EMBL/GenBank/DDBJ whole genome shotgun (WGS) entry which is preliminary data.</text>
</comment>
<dbReference type="CDD" id="cd04186">
    <property type="entry name" value="GT_2_like_c"/>
    <property type="match status" value="1"/>
</dbReference>
<dbReference type="AlphaFoldDB" id="A0A399SIA8"/>
<reference evidence="3" key="1">
    <citation type="submission" date="2018-08" db="EMBL/GenBank/DDBJ databases">
        <title>Mucilaginibacter sp. MYSH2.</title>
        <authorList>
            <person name="Seo T."/>
        </authorList>
    </citation>
    <scope>NUCLEOTIDE SEQUENCE [LARGE SCALE GENOMIC DNA]</scope>
    <source>
        <strain evidence="3">KIRAN</strain>
    </source>
</reference>
<proteinExistence type="predicted"/>
<dbReference type="RefSeq" id="WP_119431204.1">
    <property type="nucleotide sequence ID" value="NZ_QWGE01000002.1"/>
</dbReference>
<accession>A0A399SIA8</accession>
<evidence type="ECO:0000259" key="1">
    <source>
        <dbReference type="Pfam" id="PF00535"/>
    </source>
</evidence>
<dbReference type="EMBL" id="QWGE01000002">
    <property type="protein sequence ID" value="RIJ41455.1"/>
    <property type="molecule type" value="Genomic_DNA"/>
</dbReference>
<dbReference type="Proteomes" id="UP000266005">
    <property type="component" value="Unassembled WGS sequence"/>
</dbReference>